<evidence type="ECO:0000313" key="2">
    <source>
        <dbReference type="Proteomes" id="UP001580430"/>
    </source>
</evidence>
<protein>
    <submittedName>
        <fullName evidence="1">Uncharacterized protein</fullName>
    </submittedName>
</protein>
<gene>
    <name evidence="1" type="ORF">ACE5LO_00935</name>
</gene>
<dbReference type="Proteomes" id="UP001580430">
    <property type="component" value="Unassembled WGS sequence"/>
</dbReference>
<dbReference type="RefSeq" id="WP_375518198.1">
    <property type="nucleotide sequence ID" value="NZ_JBHIRY010000001.1"/>
</dbReference>
<accession>A0ABV5BUI8</accession>
<name>A0ABV5BUI8_9BACL</name>
<evidence type="ECO:0000313" key="1">
    <source>
        <dbReference type="EMBL" id="MFB5758946.1"/>
    </source>
</evidence>
<organism evidence="1 2">
    <name type="scientific">Paenibacillus medicaginis</name>
    <dbReference type="NCBI Taxonomy" id="1470560"/>
    <lineage>
        <taxon>Bacteria</taxon>
        <taxon>Bacillati</taxon>
        <taxon>Bacillota</taxon>
        <taxon>Bacilli</taxon>
        <taxon>Bacillales</taxon>
        <taxon>Paenibacillaceae</taxon>
        <taxon>Paenibacillus</taxon>
    </lineage>
</organism>
<proteinExistence type="predicted"/>
<sequence>MSEALNLYEISYPGYFDDYPDYSVLKKAKSAGAAKYGAYLSFSDADPDMTFFDYMKIVKVRKIGSSVPMQNEKPFPGQNRIDIVNQLIREIGRRGRHFLYSEKHDRYASFHWAGGRLWLTDDYTGSPLLMDESKPDEHYHFSHGGTLWGLACDFRDYINGDDDANHNNGYGGLYCPHWGYPKEDMQAIQGKAIELGYLKPRVEA</sequence>
<reference evidence="1 2" key="1">
    <citation type="submission" date="2024-09" db="EMBL/GenBank/DDBJ databases">
        <title>Paenibacillus zeirhizospherea sp. nov., isolated from surface of the maize (Zea mays) roots in a horticulture field, Hungary.</title>
        <authorList>
            <person name="Marton D."/>
            <person name="Farkas M."/>
            <person name="Bedics A."/>
            <person name="Toth E."/>
            <person name="Tancsics A."/>
            <person name="Boka K."/>
            <person name="Marati G."/>
            <person name="Kriszt B."/>
            <person name="Cserhati M."/>
        </authorList>
    </citation>
    <scope>NUCLEOTIDE SEQUENCE [LARGE SCALE GENOMIC DNA]</scope>
    <source>
        <strain evidence="1 2">JCM 18446</strain>
    </source>
</reference>
<keyword evidence="2" id="KW-1185">Reference proteome</keyword>
<dbReference type="EMBL" id="JBHIRY010000001">
    <property type="protein sequence ID" value="MFB5758946.1"/>
    <property type="molecule type" value="Genomic_DNA"/>
</dbReference>
<comment type="caution">
    <text evidence="1">The sequence shown here is derived from an EMBL/GenBank/DDBJ whole genome shotgun (WGS) entry which is preliminary data.</text>
</comment>